<dbReference type="KEGG" id="vg:63210442"/>
<sequence>MSPTLAKQLATAQAEVARIERLMASDNYPVGTVVVPDLHADQVVIRKVRMVHDMYSFPSVPTSSYPVWVVQWLDFSCKSFPSLAAAMDSEFRGLDFTVIHEPSLEIPF</sequence>
<name>A0A7G9A2B9_9CAUD</name>
<gene>
    <name evidence="1" type="primary">49</name>
    <name evidence="1" type="ORF">SEA_ESTES_49</name>
</gene>
<keyword evidence="2" id="KW-1185">Reference proteome</keyword>
<dbReference type="GeneID" id="63210442"/>
<proteinExistence type="predicted"/>
<dbReference type="RefSeq" id="YP_010013804.1">
    <property type="nucleotide sequence ID" value="NC_053514.1"/>
</dbReference>
<evidence type="ECO:0000313" key="2">
    <source>
        <dbReference type="Proteomes" id="UP000516127"/>
    </source>
</evidence>
<organism evidence="1 2">
    <name type="scientific">Mycobacterium phage Estes</name>
    <dbReference type="NCBI Taxonomy" id="2759459"/>
    <lineage>
        <taxon>Viruses</taxon>
        <taxon>Duplodnaviria</taxon>
        <taxon>Heunggongvirae</taxon>
        <taxon>Uroviricota</taxon>
        <taxon>Caudoviricetes</taxon>
        <taxon>Vilmaviridae</taxon>
        <taxon>Mclasvirinae</taxon>
        <taxon>Reyvirus</taxon>
        <taxon>Reyvirus estes</taxon>
    </lineage>
</organism>
<evidence type="ECO:0000313" key="1">
    <source>
        <dbReference type="EMBL" id="QNL30758.1"/>
    </source>
</evidence>
<dbReference type="Proteomes" id="UP000516127">
    <property type="component" value="Genome"/>
</dbReference>
<reference evidence="1 2" key="1">
    <citation type="submission" date="2020-06" db="EMBL/GenBank/DDBJ databases">
        <authorList>
            <person name="Allen T."/>
            <person name="Groscost A."/>
            <person name="Boice M."/>
            <person name="Bramwell-Butcher J."/>
            <person name="Davis-Nicholson M."/>
            <person name="Dedinsky M."/>
            <person name="DeKlotz J."/>
            <person name="Gardner J."/>
            <person name="Grosser P."/>
            <person name="Husler K."/>
            <person name="Lau J.R."/>
            <person name="Monlux M."/>
            <person name="Schlesinger M.K."/>
            <person name="Scholes A."/>
            <person name="Waughman L."/>
            <person name="Poxleitner M.K."/>
            <person name="Anders K.R."/>
            <person name="Garlena R.A."/>
            <person name="Russell D.A."/>
            <person name="Pope W.H."/>
            <person name="Jacobs-Sera D."/>
            <person name="Hatfull G.F."/>
        </authorList>
    </citation>
    <scope>NUCLEOTIDE SEQUENCE [LARGE SCALE GENOMIC DNA]</scope>
</reference>
<protein>
    <submittedName>
        <fullName evidence="1">Uncharacterized protein</fullName>
    </submittedName>
</protein>
<dbReference type="EMBL" id="MT657341">
    <property type="protein sequence ID" value="QNL30758.1"/>
    <property type="molecule type" value="Genomic_DNA"/>
</dbReference>
<accession>A0A7G9A2B9</accession>